<keyword evidence="5" id="KW-0276">Fatty acid metabolism</keyword>
<dbReference type="Pfam" id="PF00487">
    <property type="entry name" value="FA_desaturase"/>
    <property type="match status" value="1"/>
</dbReference>
<dbReference type="InterPro" id="IPR015876">
    <property type="entry name" value="Acyl-CoA_DS"/>
</dbReference>
<evidence type="ECO:0000313" key="14">
    <source>
        <dbReference type="EMBL" id="AKU99315.1"/>
    </source>
</evidence>
<dbReference type="PANTHER" id="PTHR11351:SF31">
    <property type="entry name" value="DESATURASE 1, ISOFORM A-RELATED"/>
    <property type="match status" value="1"/>
</dbReference>
<dbReference type="GO" id="GO:0016717">
    <property type="term" value="F:oxidoreductase activity, acting on paired donors, with oxidation of a pair of donors resulting in the reduction of molecular oxygen to two molecules of water"/>
    <property type="evidence" value="ECO:0007669"/>
    <property type="project" value="InterPro"/>
</dbReference>
<dbReference type="PANTHER" id="PTHR11351">
    <property type="entry name" value="ACYL-COA DESATURASE"/>
    <property type="match status" value="1"/>
</dbReference>
<dbReference type="RefSeq" id="WP_240488599.1">
    <property type="nucleotide sequence ID" value="NZ_CP012333.1"/>
</dbReference>
<evidence type="ECO:0000256" key="9">
    <source>
        <dbReference type="ARBA" id="ARBA00023098"/>
    </source>
</evidence>
<feature type="domain" description="Fatty acid desaturase" evidence="13">
    <location>
        <begin position="5"/>
        <end position="229"/>
    </location>
</feature>
<evidence type="ECO:0000256" key="10">
    <source>
        <dbReference type="ARBA" id="ARBA00023136"/>
    </source>
</evidence>
<reference evidence="14 15" key="1">
    <citation type="submission" date="2015-08" db="EMBL/GenBank/DDBJ databases">
        <authorList>
            <person name="Babu N.S."/>
            <person name="Beckwith C.J."/>
            <person name="Beseler K.G."/>
            <person name="Brison A."/>
            <person name="Carone J.V."/>
            <person name="Caskin T.P."/>
            <person name="Diamond M."/>
            <person name="Durham M.E."/>
            <person name="Foxe J.M."/>
            <person name="Go M."/>
            <person name="Henderson B.A."/>
            <person name="Jones I.B."/>
            <person name="McGettigan J.A."/>
            <person name="Micheletti S.J."/>
            <person name="Nasrallah M.E."/>
            <person name="Ortiz D."/>
            <person name="Piller C.R."/>
            <person name="Privatt S.R."/>
            <person name="Schneider S.L."/>
            <person name="Sharp S."/>
            <person name="Smith T.C."/>
            <person name="Stanton J.D."/>
            <person name="Ullery H.E."/>
            <person name="Wilson R.J."/>
            <person name="Serrano M.G."/>
            <person name="Buck G."/>
            <person name="Lee V."/>
            <person name="Wang Y."/>
            <person name="Carvalho R."/>
            <person name="Voegtly L."/>
            <person name="Shi R."/>
            <person name="Duckworth R."/>
            <person name="Johnson A."/>
            <person name="Loviza R."/>
            <person name="Walstead R."/>
            <person name="Shah Z."/>
            <person name="Kiflezghi M."/>
            <person name="Wade K."/>
            <person name="Ball S.L."/>
            <person name="Bradley K.W."/>
            <person name="Asai D.J."/>
            <person name="Bowman C.A."/>
            <person name="Russell D.A."/>
            <person name="Pope W.H."/>
            <person name="Jacobs-Sera D."/>
            <person name="Hendrix R.W."/>
            <person name="Hatfull G.F."/>
        </authorList>
    </citation>
    <scope>NUCLEOTIDE SEQUENCE [LARGE SCALE GENOMIC DNA]</scope>
    <source>
        <strain evidence="14 15">DSM 27648</strain>
    </source>
</reference>
<dbReference type="CDD" id="cd03505">
    <property type="entry name" value="Delta9-FADS-like"/>
    <property type="match status" value="1"/>
</dbReference>
<evidence type="ECO:0000256" key="6">
    <source>
        <dbReference type="ARBA" id="ARBA00022989"/>
    </source>
</evidence>
<dbReference type="GO" id="GO:0006633">
    <property type="term" value="P:fatty acid biosynthetic process"/>
    <property type="evidence" value="ECO:0007669"/>
    <property type="project" value="UniProtKB-KW"/>
</dbReference>
<evidence type="ECO:0000256" key="1">
    <source>
        <dbReference type="ARBA" id="ARBA00004141"/>
    </source>
</evidence>
<comment type="similarity">
    <text evidence="2">Belongs to the fatty acid desaturase type 2 family.</text>
</comment>
<dbReference type="STRING" id="1391654.AKJ09_05979"/>
<keyword evidence="6 12" id="KW-1133">Transmembrane helix</keyword>
<evidence type="ECO:0000313" key="15">
    <source>
        <dbReference type="Proteomes" id="UP000064967"/>
    </source>
</evidence>
<comment type="subcellular location">
    <subcellularLocation>
        <location evidence="1">Membrane</location>
        <topology evidence="1">Multi-pass membrane protein</topology>
    </subcellularLocation>
</comment>
<evidence type="ECO:0000256" key="5">
    <source>
        <dbReference type="ARBA" id="ARBA00022832"/>
    </source>
</evidence>
<keyword evidence="4 12" id="KW-0812">Transmembrane</keyword>
<evidence type="ECO:0000259" key="13">
    <source>
        <dbReference type="Pfam" id="PF00487"/>
    </source>
</evidence>
<keyword evidence="9" id="KW-0443">Lipid metabolism</keyword>
<keyword evidence="7" id="KW-0560">Oxidoreductase</keyword>
<evidence type="ECO:0000256" key="11">
    <source>
        <dbReference type="ARBA" id="ARBA00023160"/>
    </source>
</evidence>
<sequence>MPILVFFGAHWVSSIFFQTFFLHRYASHKQYTMSKGWERFFHLCTYFAQGSSYLSARGYAILHRMHHAYSDTPKDPHSPENHSNLFTMMWATKHRYDAFAYRREEPEARFEKDIPDWPALDRVSQNWFARLAWMGGYTAFYAFFATQWWMWLLLPAHFLMGPIHGAIVNWCGHRYGYRNFDSDDVSRNTLVFDFVTMGELFQNNHHKYAMRSNFAVRWFEVDPTYQIMRVMNLVGIIKLKPMTKLDAHGRIIDTRAIDAGSQGEVPEAMDLPLAS</sequence>
<dbReference type="EMBL" id="CP012333">
    <property type="protein sequence ID" value="AKU99315.1"/>
    <property type="molecule type" value="Genomic_DNA"/>
</dbReference>
<evidence type="ECO:0000256" key="12">
    <source>
        <dbReference type="SAM" id="Phobius"/>
    </source>
</evidence>
<keyword evidence="8" id="KW-0408">Iron</keyword>
<accession>A0A0K1Q0L3</accession>
<gene>
    <name evidence="14" type="ORF">AKJ09_05979</name>
</gene>
<name>A0A0K1Q0L3_9BACT</name>
<evidence type="ECO:0000256" key="2">
    <source>
        <dbReference type="ARBA" id="ARBA00008749"/>
    </source>
</evidence>
<keyword evidence="10 12" id="KW-0472">Membrane</keyword>
<dbReference type="GO" id="GO:0016020">
    <property type="term" value="C:membrane"/>
    <property type="evidence" value="ECO:0007669"/>
    <property type="project" value="UniProtKB-SubCell"/>
</dbReference>
<dbReference type="InterPro" id="IPR005804">
    <property type="entry name" value="FA_desaturase_dom"/>
</dbReference>
<evidence type="ECO:0000256" key="4">
    <source>
        <dbReference type="ARBA" id="ARBA00022692"/>
    </source>
</evidence>
<feature type="transmembrane region" description="Helical" evidence="12">
    <location>
        <begin position="6"/>
        <end position="26"/>
    </location>
</feature>
<dbReference type="Proteomes" id="UP000064967">
    <property type="component" value="Chromosome"/>
</dbReference>
<evidence type="ECO:0000256" key="3">
    <source>
        <dbReference type="ARBA" id="ARBA00022516"/>
    </source>
</evidence>
<dbReference type="KEGG" id="llu:AKJ09_05979"/>
<proteinExistence type="inferred from homology"/>
<protein>
    <submittedName>
        <fullName evidence="14">Fatty acid desaturase</fullName>
    </submittedName>
</protein>
<dbReference type="AlphaFoldDB" id="A0A0K1Q0L3"/>
<keyword evidence="11" id="KW-0275">Fatty acid biosynthesis</keyword>
<evidence type="ECO:0000256" key="8">
    <source>
        <dbReference type="ARBA" id="ARBA00023004"/>
    </source>
</evidence>
<keyword evidence="3" id="KW-0444">Lipid biosynthesis</keyword>
<evidence type="ECO:0000256" key="7">
    <source>
        <dbReference type="ARBA" id="ARBA00023002"/>
    </source>
</evidence>
<dbReference type="PATRIC" id="fig|1391654.3.peg.6071"/>
<keyword evidence="15" id="KW-1185">Reference proteome</keyword>
<organism evidence="14 15">
    <name type="scientific">Labilithrix luteola</name>
    <dbReference type="NCBI Taxonomy" id="1391654"/>
    <lineage>
        <taxon>Bacteria</taxon>
        <taxon>Pseudomonadati</taxon>
        <taxon>Myxococcota</taxon>
        <taxon>Polyangia</taxon>
        <taxon>Polyangiales</taxon>
        <taxon>Labilitrichaceae</taxon>
        <taxon>Labilithrix</taxon>
    </lineage>
</organism>
<feature type="transmembrane region" description="Helical" evidence="12">
    <location>
        <begin position="127"/>
        <end position="144"/>
    </location>
</feature>